<dbReference type="STRING" id="1921764.BSR28_07860"/>
<feature type="transmembrane region" description="Helical" evidence="1">
    <location>
        <begin position="108"/>
        <end position="127"/>
    </location>
</feature>
<evidence type="ECO:0000256" key="1">
    <source>
        <dbReference type="SAM" id="Phobius"/>
    </source>
</evidence>
<sequence length="150" mass="16062">MSLDLVAQNSGLFRALRKVVFPLVLLVSILVGATIVYLKGSSALLAVSIGVAVNLLLFLLLYLQMYWIVKIPSNFAPVLLGTLLAKMLLVLILGAITIKLPSLGLKPALIIVIVGIILVLGAQLMILKKLNLQGIASHFSNPDNPTPDKE</sequence>
<dbReference type="AlphaFoldDB" id="A0A1Q5PKS9"/>
<keyword evidence="3" id="KW-1185">Reference proteome</keyword>
<comment type="caution">
    <text evidence="2">The sequence shown here is derived from an EMBL/GenBank/DDBJ whole genome shotgun (WGS) entry which is preliminary data.</text>
</comment>
<dbReference type="RefSeq" id="WP_073709482.1">
    <property type="nucleotide sequence ID" value="NZ_MQSU01000004.1"/>
</dbReference>
<gene>
    <name evidence="2" type="ORF">BSR29_06420</name>
</gene>
<feature type="transmembrane region" description="Helical" evidence="1">
    <location>
        <begin position="75"/>
        <end position="96"/>
    </location>
</feature>
<dbReference type="EMBL" id="MQSV01000004">
    <property type="protein sequence ID" value="OKL47249.1"/>
    <property type="molecule type" value="Genomic_DNA"/>
</dbReference>
<evidence type="ECO:0000313" key="3">
    <source>
        <dbReference type="Proteomes" id="UP000186785"/>
    </source>
</evidence>
<evidence type="ECO:0000313" key="2">
    <source>
        <dbReference type="EMBL" id="OKL47249.1"/>
    </source>
</evidence>
<accession>A0A1Q5PKS9</accession>
<organism evidence="2 3">
    <name type="scientific">Boudabousia liubingyangii</name>
    <dbReference type="NCBI Taxonomy" id="1921764"/>
    <lineage>
        <taxon>Bacteria</taxon>
        <taxon>Bacillati</taxon>
        <taxon>Actinomycetota</taxon>
        <taxon>Actinomycetes</taxon>
        <taxon>Actinomycetales</taxon>
        <taxon>Actinomycetaceae</taxon>
        <taxon>Boudabousia</taxon>
    </lineage>
</organism>
<dbReference type="Proteomes" id="UP000186785">
    <property type="component" value="Unassembled WGS sequence"/>
</dbReference>
<feature type="transmembrane region" description="Helical" evidence="1">
    <location>
        <begin position="20"/>
        <end position="38"/>
    </location>
</feature>
<feature type="transmembrane region" description="Helical" evidence="1">
    <location>
        <begin position="44"/>
        <end position="63"/>
    </location>
</feature>
<keyword evidence="1" id="KW-0472">Membrane</keyword>
<protein>
    <submittedName>
        <fullName evidence="2">Uncharacterized protein</fullName>
    </submittedName>
</protein>
<keyword evidence="1" id="KW-0812">Transmembrane</keyword>
<proteinExistence type="predicted"/>
<name>A0A1Q5PKS9_9ACTO</name>
<reference evidence="2 3" key="1">
    <citation type="submission" date="2016-11" db="EMBL/GenBank/DDBJ databases">
        <title>Actinomyces gypaetusis sp. nov. isolated from the vulture Gypaetus barbatus in Qinghai Tibet Plateau China.</title>
        <authorList>
            <person name="Meng X."/>
        </authorList>
    </citation>
    <scope>NUCLEOTIDE SEQUENCE [LARGE SCALE GENOMIC DNA]</scope>
    <source>
        <strain evidence="2 3">VUL4_2</strain>
    </source>
</reference>
<keyword evidence="1" id="KW-1133">Transmembrane helix</keyword>